<dbReference type="Proteomes" id="UP000481739">
    <property type="component" value="Unassembled WGS sequence"/>
</dbReference>
<dbReference type="EMBL" id="WHZZ01000012">
    <property type="protein sequence ID" value="MQL50130.1"/>
    <property type="molecule type" value="Genomic_DNA"/>
</dbReference>
<reference evidence="1 3" key="1">
    <citation type="journal article" date="2019" name="Nature">
        <title>A new antibiotic selectively kills Gram-negative pathogens.</title>
        <authorList>
            <person name="Imai Y."/>
            <person name="Meyer K.J."/>
            <person name="Iinishi A."/>
            <person name="Favre-Godal Q."/>
            <person name="Green R."/>
            <person name="Manuse S."/>
            <person name="Caboni M."/>
            <person name="Mori M."/>
            <person name="Niles S."/>
            <person name="Ghiglieri M."/>
            <person name="Honrao C."/>
            <person name="Ma X."/>
            <person name="Guo J.J."/>
            <person name="Makriyannis A."/>
            <person name="Linares-Otoya L."/>
            <person name="Boehringer N."/>
            <person name="Wuisan Z.G."/>
            <person name="Kaur H."/>
            <person name="Wu R."/>
            <person name="Mateus A."/>
            <person name="Typas A."/>
            <person name="Savitski M.M."/>
            <person name="Espinoza J.L."/>
            <person name="O'Rourke A."/>
            <person name="Nelson K.E."/>
            <person name="Hiller S."/>
            <person name="Noinaj N."/>
            <person name="Schaeberle T.F."/>
            <person name="D'Onofrio A."/>
            <person name="Lewis K."/>
        </authorList>
    </citation>
    <scope>NUCLEOTIDE SEQUENCE [LARGE SCALE GENOMIC DNA]</scope>
    <source>
        <strain evidence="1 3">HGB 1456</strain>
    </source>
</reference>
<organism evidence="1 3">
    <name type="scientific">Photorhabdus khanii</name>
    <dbReference type="NCBI Taxonomy" id="1004150"/>
    <lineage>
        <taxon>Bacteria</taxon>
        <taxon>Pseudomonadati</taxon>
        <taxon>Pseudomonadota</taxon>
        <taxon>Gammaproteobacteria</taxon>
        <taxon>Enterobacterales</taxon>
        <taxon>Morganellaceae</taxon>
        <taxon>Photorhabdus</taxon>
    </lineage>
</organism>
<proteinExistence type="predicted"/>
<name>A0A7C9GLB4_9GAMM</name>
<dbReference type="AlphaFoldDB" id="A0A7C9GLB4"/>
<dbReference type="RefSeq" id="WP_152963803.1">
    <property type="nucleotide sequence ID" value="NZ_CAWOZU010000003.1"/>
</dbReference>
<dbReference type="EMBL" id="WHZZ01000012">
    <property type="protein sequence ID" value="MQL50033.1"/>
    <property type="molecule type" value="Genomic_DNA"/>
</dbReference>
<evidence type="ECO:0000313" key="2">
    <source>
        <dbReference type="EMBL" id="MQL50130.1"/>
    </source>
</evidence>
<comment type="caution">
    <text evidence="1">The sequence shown here is derived from an EMBL/GenBank/DDBJ whole genome shotgun (WGS) entry which is preliminary data.</text>
</comment>
<accession>A0A7C9GLB4</accession>
<sequence length="95" mass="11113">MEKVFEERVNKGNKSCSLTVWLDNDGYHLCYSALGRTNPQNGKKRERFTIFDETYDYKSIQSIDLSQLPLIAKTEKFKPLAECFLLMTNHFISKK</sequence>
<gene>
    <name evidence="1" type="ORF">GEA64_19605</name>
    <name evidence="2" type="ORF">GEA64_20160</name>
</gene>
<evidence type="ECO:0000313" key="1">
    <source>
        <dbReference type="EMBL" id="MQL50033.1"/>
    </source>
</evidence>
<evidence type="ECO:0000313" key="3">
    <source>
        <dbReference type="Proteomes" id="UP000481739"/>
    </source>
</evidence>
<protein>
    <submittedName>
        <fullName evidence="1">Uncharacterized protein</fullName>
    </submittedName>
</protein>